<proteinExistence type="predicted"/>
<gene>
    <name evidence="3" type="ORF">A2557_06525</name>
</gene>
<evidence type="ECO:0000313" key="3">
    <source>
        <dbReference type="EMBL" id="OGH04641.1"/>
    </source>
</evidence>
<keyword evidence="1" id="KW-0175">Coiled coil</keyword>
<dbReference type="AlphaFoldDB" id="A0A1F6H2M1"/>
<organism evidence="3 4">
    <name type="scientific">Candidatus Lambdaproteobacteria bacterium RIFOXYD2_FULL_56_26</name>
    <dbReference type="NCBI Taxonomy" id="1817773"/>
    <lineage>
        <taxon>Bacteria</taxon>
        <taxon>Pseudomonadati</taxon>
        <taxon>Pseudomonadota</taxon>
        <taxon>Candidatus Lambdaproteobacteria</taxon>
    </lineage>
</organism>
<reference evidence="3 4" key="1">
    <citation type="journal article" date="2016" name="Nat. Commun.">
        <title>Thousands of microbial genomes shed light on interconnected biogeochemical processes in an aquifer system.</title>
        <authorList>
            <person name="Anantharaman K."/>
            <person name="Brown C.T."/>
            <person name="Hug L.A."/>
            <person name="Sharon I."/>
            <person name="Castelle C.J."/>
            <person name="Probst A.J."/>
            <person name="Thomas B.C."/>
            <person name="Singh A."/>
            <person name="Wilkins M.J."/>
            <person name="Karaoz U."/>
            <person name="Brodie E.L."/>
            <person name="Williams K.H."/>
            <person name="Hubbard S.S."/>
            <person name="Banfield J.F."/>
        </authorList>
    </citation>
    <scope>NUCLEOTIDE SEQUENCE [LARGE SCALE GENOMIC DNA]</scope>
</reference>
<feature type="coiled-coil region" evidence="1">
    <location>
        <begin position="57"/>
        <end position="94"/>
    </location>
</feature>
<sequence>MAKKSFTSLKSPVAPKNEPTAPLVLEEKADEFVQKAVETHPRTNEITLGAPEVFFTSEQIRRSSKEVEKELKAVEKAEKKRLKTEAKRAKLLEKYPGELSSFTVHLPATLVMELQLLGVQSLDYLVTKAAVKFVKKEKKH</sequence>
<dbReference type="Proteomes" id="UP000177583">
    <property type="component" value="Unassembled WGS sequence"/>
</dbReference>
<comment type="caution">
    <text evidence="3">The sequence shown here is derived from an EMBL/GenBank/DDBJ whole genome shotgun (WGS) entry which is preliminary data.</text>
</comment>
<dbReference type="EMBL" id="MFNF01000001">
    <property type="protein sequence ID" value="OGH04641.1"/>
    <property type="molecule type" value="Genomic_DNA"/>
</dbReference>
<name>A0A1F6H2M1_9PROT</name>
<evidence type="ECO:0000256" key="2">
    <source>
        <dbReference type="SAM" id="MobiDB-lite"/>
    </source>
</evidence>
<protein>
    <submittedName>
        <fullName evidence="3">Uncharacterized protein</fullName>
    </submittedName>
</protein>
<evidence type="ECO:0000313" key="4">
    <source>
        <dbReference type="Proteomes" id="UP000177583"/>
    </source>
</evidence>
<evidence type="ECO:0000256" key="1">
    <source>
        <dbReference type="SAM" id="Coils"/>
    </source>
</evidence>
<accession>A0A1F6H2M1</accession>
<feature type="region of interest" description="Disordered" evidence="2">
    <location>
        <begin position="1"/>
        <end position="22"/>
    </location>
</feature>
<feature type="compositionally biased region" description="Polar residues" evidence="2">
    <location>
        <begin position="1"/>
        <end position="10"/>
    </location>
</feature>